<dbReference type="RefSeq" id="WP_212190500.1">
    <property type="nucleotide sequence ID" value="NZ_JAGTAR010000014.1"/>
</dbReference>
<feature type="binding site" evidence="10">
    <location>
        <position position="9"/>
    </location>
    <ligand>
        <name>Mg(2+)</name>
        <dbReference type="ChEBI" id="CHEBI:18420"/>
    </ligand>
</feature>
<feature type="site" description="Contributes to substrate recognition" evidence="9">
    <location>
        <position position="104"/>
    </location>
</feature>
<dbReference type="InterPro" id="IPR006549">
    <property type="entry name" value="HAD-SF_hydro_IIIA"/>
</dbReference>
<feature type="binding site" evidence="10">
    <location>
        <position position="92"/>
    </location>
    <ligand>
        <name>Zn(2+)</name>
        <dbReference type="ChEBI" id="CHEBI:29105"/>
    </ligand>
</feature>
<dbReference type="NCBIfam" id="TIGR01656">
    <property type="entry name" value="Histidinol-ppas"/>
    <property type="match status" value="1"/>
</dbReference>
<feature type="binding site" evidence="10">
    <location>
        <position position="130"/>
    </location>
    <ligand>
        <name>Mg(2+)</name>
        <dbReference type="ChEBI" id="CHEBI:18420"/>
    </ligand>
</feature>
<comment type="cofactor">
    <cofactor evidence="10">
        <name>Mg(2+)</name>
        <dbReference type="ChEBI" id="CHEBI:18420"/>
    </cofactor>
</comment>
<gene>
    <name evidence="11" type="ORF">KDU71_10355</name>
</gene>
<feature type="binding site" evidence="10">
    <location>
        <position position="94"/>
    </location>
    <ligand>
        <name>Zn(2+)</name>
        <dbReference type="ChEBI" id="CHEBI:29105"/>
    </ligand>
</feature>
<keyword evidence="4 7" id="KW-0378">Hydrolase</keyword>
<evidence type="ECO:0000256" key="6">
    <source>
        <dbReference type="ARBA" id="ARBA00031828"/>
    </source>
</evidence>
<dbReference type="NCBIfam" id="TIGR01662">
    <property type="entry name" value="HAD-SF-IIIA"/>
    <property type="match status" value="1"/>
</dbReference>
<feature type="binding site" evidence="10">
    <location>
        <position position="103"/>
    </location>
    <ligand>
        <name>Zn(2+)</name>
        <dbReference type="ChEBI" id="CHEBI:29105"/>
    </ligand>
</feature>
<feature type="active site" description="Nucleophile" evidence="8">
    <location>
        <position position="9"/>
    </location>
</feature>
<evidence type="ECO:0000256" key="5">
    <source>
        <dbReference type="ARBA" id="ARBA00023277"/>
    </source>
</evidence>
<dbReference type="CDD" id="cd07503">
    <property type="entry name" value="HAD_HisB-N"/>
    <property type="match status" value="1"/>
</dbReference>
<keyword evidence="12" id="KW-1185">Reference proteome</keyword>
<evidence type="ECO:0000256" key="10">
    <source>
        <dbReference type="PIRSR" id="PIRSR004682-4"/>
    </source>
</evidence>
<dbReference type="GO" id="GO:0005737">
    <property type="term" value="C:cytoplasm"/>
    <property type="evidence" value="ECO:0007669"/>
    <property type="project" value="UniProtKB-SubCell"/>
</dbReference>
<protein>
    <recommendedName>
        <fullName evidence="6 7">D,D-heptose 1,7-bisphosphate phosphatase</fullName>
        <ecNumber evidence="7">3.1.3.-</ecNumber>
    </recommendedName>
</protein>
<name>A0A941F3Y5_9BACT</name>
<dbReference type="GO" id="GO:0016791">
    <property type="term" value="F:phosphatase activity"/>
    <property type="evidence" value="ECO:0007669"/>
    <property type="project" value="InterPro"/>
</dbReference>
<dbReference type="AlphaFoldDB" id="A0A941F3Y5"/>
<comment type="similarity">
    <text evidence="7">Belongs to the gmhB family.</text>
</comment>
<dbReference type="InterPro" id="IPR036412">
    <property type="entry name" value="HAD-like_sf"/>
</dbReference>
<keyword evidence="3 10" id="KW-0479">Metal-binding</keyword>
<keyword evidence="10" id="KW-0862">Zinc</keyword>
<evidence type="ECO:0000256" key="3">
    <source>
        <dbReference type="ARBA" id="ARBA00022723"/>
    </source>
</evidence>
<dbReference type="InterPro" id="IPR023214">
    <property type="entry name" value="HAD_sf"/>
</dbReference>
<evidence type="ECO:0000256" key="7">
    <source>
        <dbReference type="PIRNR" id="PIRNR004682"/>
    </source>
</evidence>
<evidence type="ECO:0000256" key="4">
    <source>
        <dbReference type="ARBA" id="ARBA00022801"/>
    </source>
</evidence>
<dbReference type="NCBIfam" id="TIGR00213">
    <property type="entry name" value="GmhB_yaeD"/>
    <property type="match status" value="1"/>
</dbReference>
<feature type="site" description="Stabilizes the phosphoryl group" evidence="9">
    <location>
        <position position="53"/>
    </location>
</feature>
<keyword evidence="10" id="KW-0460">Magnesium</keyword>
<proteinExistence type="inferred from homology"/>
<dbReference type="Gene3D" id="3.40.50.1000">
    <property type="entry name" value="HAD superfamily/HAD-like"/>
    <property type="match status" value="1"/>
</dbReference>
<evidence type="ECO:0000313" key="12">
    <source>
        <dbReference type="Proteomes" id="UP000679220"/>
    </source>
</evidence>
<keyword evidence="2 7" id="KW-0963">Cytoplasm</keyword>
<reference evidence="11" key="2">
    <citation type="submission" date="2021-04" db="EMBL/GenBank/DDBJ databases">
        <authorList>
            <person name="Zhang T."/>
            <person name="Zhang Y."/>
            <person name="Lu D."/>
            <person name="Zuo D."/>
            <person name="Du Z."/>
        </authorList>
    </citation>
    <scope>NUCLEOTIDE SEQUENCE</scope>
    <source>
        <strain evidence="11">JR1</strain>
    </source>
</reference>
<dbReference type="PANTHER" id="PTHR42891">
    <property type="entry name" value="D-GLYCERO-BETA-D-MANNO-HEPTOSE-1,7-BISPHOSPHATE 7-PHOSPHATASE"/>
    <property type="match status" value="1"/>
</dbReference>
<dbReference type="InterPro" id="IPR004446">
    <property type="entry name" value="Heptose_bisP_phosphatase"/>
</dbReference>
<dbReference type="EC" id="3.1.3.-" evidence="7"/>
<feature type="binding site" evidence="10">
    <location>
        <position position="11"/>
    </location>
    <ligand>
        <name>Mg(2+)</name>
        <dbReference type="ChEBI" id="CHEBI:18420"/>
    </ligand>
</feature>
<evidence type="ECO:0000256" key="9">
    <source>
        <dbReference type="PIRSR" id="PIRSR004682-3"/>
    </source>
</evidence>
<dbReference type="Proteomes" id="UP000679220">
    <property type="component" value="Unassembled WGS sequence"/>
</dbReference>
<dbReference type="InterPro" id="IPR006543">
    <property type="entry name" value="Histidinol-phos"/>
</dbReference>
<dbReference type="SUPFAM" id="SSF56784">
    <property type="entry name" value="HAD-like"/>
    <property type="match status" value="1"/>
</dbReference>
<evidence type="ECO:0000256" key="2">
    <source>
        <dbReference type="ARBA" id="ARBA00022490"/>
    </source>
</evidence>
<comment type="subcellular location">
    <subcellularLocation>
        <location evidence="1 7">Cytoplasm</location>
    </subcellularLocation>
</comment>
<dbReference type="GO" id="GO:0046872">
    <property type="term" value="F:metal ion binding"/>
    <property type="evidence" value="ECO:0007669"/>
    <property type="project" value="UniProtKB-KW"/>
</dbReference>
<sequence length="165" mass="18773">MSQKAVFIDRDGVINNDEGHYYIYKVKDFKLNKGIIEGLKLLQNAGYKLFVITNQGGVAKGKYTEDDVEMVHGHFLQLMFDNDIRITDIYYCPHHDSVELCDCRKPQPGMIIQAIEEHQIDKTQSYLIGDSERDIEAGNAAGLKQCFLIDKNSSIMPVCQTIIKQ</sequence>
<accession>A0A941F3Y5</accession>
<comment type="caution">
    <text evidence="11">The sequence shown here is derived from an EMBL/GenBank/DDBJ whole genome shotgun (WGS) entry which is preliminary data.</text>
</comment>
<dbReference type="Pfam" id="PF13242">
    <property type="entry name" value="Hydrolase_like"/>
    <property type="match status" value="1"/>
</dbReference>
<dbReference type="EMBL" id="JAGTAR010000014">
    <property type="protein sequence ID" value="MBR8535959.1"/>
    <property type="molecule type" value="Genomic_DNA"/>
</dbReference>
<reference evidence="11" key="1">
    <citation type="journal article" date="2018" name="Int. J. Syst. Evol. Microbiol.">
        <title>Carboxylicivirga sediminis sp. nov., isolated from coastal sediment.</title>
        <authorList>
            <person name="Wang F.Q."/>
            <person name="Ren L.H."/>
            <person name="Zou R.J."/>
            <person name="Sun Y.Z."/>
            <person name="Liu X.J."/>
            <person name="Jiang F."/>
            <person name="Liu L.J."/>
        </authorList>
    </citation>
    <scope>NUCLEOTIDE SEQUENCE</scope>
    <source>
        <strain evidence="11">JR1</strain>
    </source>
</reference>
<dbReference type="PIRSF" id="PIRSF004682">
    <property type="entry name" value="GmhB"/>
    <property type="match status" value="1"/>
</dbReference>
<dbReference type="GO" id="GO:0005975">
    <property type="term" value="P:carbohydrate metabolic process"/>
    <property type="evidence" value="ECO:0007669"/>
    <property type="project" value="InterPro"/>
</dbReference>
<comment type="cofactor">
    <cofactor evidence="10">
        <name>Zn(2+)</name>
        <dbReference type="ChEBI" id="CHEBI:29105"/>
    </cofactor>
</comment>
<organism evidence="11 12">
    <name type="scientific">Carboxylicivirga sediminis</name>
    <dbReference type="NCBI Taxonomy" id="2006564"/>
    <lineage>
        <taxon>Bacteria</taxon>
        <taxon>Pseudomonadati</taxon>
        <taxon>Bacteroidota</taxon>
        <taxon>Bacteroidia</taxon>
        <taxon>Marinilabiliales</taxon>
        <taxon>Marinilabiliaceae</taxon>
        <taxon>Carboxylicivirga</taxon>
    </lineage>
</organism>
<feature type="site" description="Stabilizes the phosphoryl group" evidence="9">
    <location>
        <position position="105"/>
    </location>
</feature>
<feature type="active site" description="Nucleophile" evidence="8">
    <location>
        <position position="11"/>
    </location>
</feature>
<dbReference type="PANTHER" id="PTHR42891:SF1">
    <property type="entry name" value="D-GLYCERO-BETA-D-MANNO-HEPTOSE-1,7-BISPHOSPHATE 7-PHOSPHATASE"/>
    <property type="match status" value="1"/>
</dbReference>
<evidence type="ECO:0000313" key="11">
    <source>
        <dbReference type="EMBL" id="MBR8535959.1"/>
    </source>
</evidence>
<keyword evidence="5 7" id="KW-0119">Carbohydrate metabolism</keyword>
<feature type="binding site" evidence="10">
    <location>
        <position position="101"/>
    </location>
    <ligand>
        <name>Zn(2+)</name>
        <dbReference type="ChEBI" id="CHEBI:29105"/>
    </ligand>
</feature>
<evidence type="ECO:0000256" key="8">
    <source>
        <dbReference type="PIRSR" id="PIRSR004682-1"/>
    </source>
</evidence>
<evidence type="ECO:0000256" key="1">
    <source>
        <dbReference type="ARBA" id="ARBA00004496"/>
    </source>
</evidence>